<dbReference type="PANTHER" id="PTHR43390">
    <property type="entry name" value="SIGNAL PEPTIDASE I"/>
    <property type="match status" value="1"/>
</dbReference>
<dbReference type="SUPFAM" id="SSF51306">
    <property type="entry name" value="LexA/Signal peptidase"/>
    <property type="match status" value="1"/>
</dbReference>
<organism evidence="9 10">
    <name type="scientific">Coprococcus eutactus</name>
    <dbReference type="NCBI Taxonomy" id="33043"/>
    <lineage>
        <taxon>Bacteria</taxon>
        <taxon>Bacillati</taxon>
        <taxon>Bacillota</taxon>
        <taxon>Clostridia</taxon>
        <taxon>Lachnospirales</taxon>
        <taxon>Lachnospiraceae</taxon>
        <taxon>Coprococcus</taxon>
    </lineage>
</organism>
<evidence type="ECO:0000256" key="6">
    <source>
        <dbReference type="PIRSR" id="PIRSR600223-1"/>
    </source>
</evidence>
<evidence type="ECO:0000256" key="3">
    <source>
        <dbReference type="ARBA" id="ARBA00009370"/>
    </source>
</evidence>
<proteinExistence type="inferred from homology"/>
<dbReference type="OrthoDB" id="9802919at2"/>
<feature type="active site" evidence="6">
    <location>
        <position position="79"/>
    </location>
</feature>
<sequence>MAKKKRNIKNWLKESMFILIPAALVFGTFTVVIKPAVVSGNSMNDTYQNGDHLLLWRHAEPKKGDVIVCNSKLEKALVKRVIAEGGDTVDIDFDTGTVKVNGEVLVEPYIKELTTTDEGGWDYPITVPDDCYFVMGDNRNNSRDSRSADVGCIPKKDIQGVAFLKWAM</sequence>
<dbReference type="InterPro" id="IPR036286">
    <property type="entry name" value="LexA/Signal_pep-like_sf"/>
</dbReference>
<dbReference type="NCBIfam" id="TIGR02227">
    <property type="entry name" value="sigpep_I_bact"/>
    <property type="match status" value="1"/>
</dbReference>
<gene>
    <name evidence="9" type="primary">lepB</name>
    <name evidence="9" type="ORF">DWX94_03950</name>
</gene>
<name>A0A3R6ASH0_9FIRM</name>
<comment type="catalytic activity">
    <reaction evidence="1 7">
        <text>Cleavage of hydrophobic, N-terminal signal or leader sequences from secreted and periplasmic proteins.</text>
        <dbReference type="EC" id="3.4.21.89"/>
    </reaction>
</comment>
<dbReference type="PRINTS" id="PR00727">
    <property type="entry name" value="LEADERPTASE"/>
</dbReference>
<keyword evidence="7" id="KW-0645">Protease</keyword>
<evidence type="ECO:0000256" key="5">
    <source>
        <dbReference type="ARBA" id="ARBA00022801"/>
    </source>
</evidence>
<comment type="caution">
    <text evidence="9">The sequence shown here is derived from an EMBL/GenBank/DDBJ whole genome shotgun (WGS) entry which is preliminary data.</text>
</comment>
<dbReference type="PROSITE" id="PS00760">
    <property type="entry name" value="SPASE_I_2"/>
    <property type="match status" value="1"/>
</dbReference>
<evidence type="ECO:0000313" key="10">
    <source>
        <dbReference type="Proteomes" id="UP000283295"/>
    </source>
</evidence>
<keyword evidence="5 7" id="KW-0378">Hydrolase</keyword>
<dbReference type="CDD" id="cd06530">
    <property type="entry name" value="S26_SPase_I"/>
    <property type="match status" value="1"/>
</dbReference>
<dbReference type="Gene3D" id="2.10.109.10">
    <property type="entry name" value="Umud Fragment, subunit A"/>
    <property type="match status" value="1"/>
</dbReference>
<feature type="domain" description="Peptidase S26" evidence="8">
    <location>
        <begin position="11"/>
        <end position="166"/>
    </location>
</feature>
<evidence type="ECO:0000313" key="9">
    <source>
        <dbReference type="EMBL" id="RGS43476.1"/>
    </source>
</evidence>
<dbReference type="InterPro" id="IPR019757">
    <property type="entry name" value="Pept_S26A_signal_pept_1_Lys-AS"/>
</dbReference>
<evidence type="ECO:0000256" key="7">
    <source>
        <dbReference type="RuleBase" id="RU362042"/>
    </source>
</evidence>
<evidence type="ECO:0000259" key="8">
    <source>
        <dbReference type="Pfam" id="PF10502"/>
    </source>
</evidence>
<feature type="active site" evidence="6">
    <location>
        <position position="42"/>
    </location>
</feature>
<protein>
    <recommendedName>
        <fullName evidence="4 7">Signal peptidase I</fullName>
        <ecNumber evidence="4 7">3.4.21.89</ecNumber>
    </recommendedName>
</protein>
<dbReference type="InterPro" id="IPR019533">
    <property type="entry name" value="Peptidase_S26"/>
</dbReference>
<dbReference type="GO" id="GO:0006465">
    <property type="term" value="P:signal peptide processing"/>
    <property type="evidence" value="ECO:0007669"/>
    <property type="project" value="InterPro"/>
</dbReference>
<evidence type="ECO:0000256" key="2">
    <source>
        <dbReference type="ARBA" id="ARBA00004401"/>
    </source>
</evidence>
<evidence type="ECO:0000256" key="1">
    <source>
        <dbReference type="ARBA" id="ARBA00000677"/>
    </source>
</evidence>
<dbReference type="AlphaFoldDB" id="A0A3R6ASH0"/>
<dbReference type="GO" id="GO:0004252">
    <property type="term" value="F:serine-type endopeptidase activity"/>
    <property type="evidence" value="ECO:0007669"/>
    <property type="project" value="InterPro"/>
</dbReference>
<evidence type="ECO:0000256" key="4">
    <source>
        <dbReference type="ARBA" id="ARBA00013208"/>
    </source>
</evidence>
<dbReference type="Proteomes" id="UP000283295">
    <property type="component" value="Unassembled WGS sequence"/>
</dbReference>
<dbReference type="GO" id="GO:0005886">
    <property type="term" value="C:plasma membrane"/>
    <property type="evidence" value="ECO:0007669"/>
    <property type="project" value="UniProtKB-SubCell"/>
</dbReference>
<dbReference type="Pfam" id="PF10502">
    <property type="entry name" value="Peptidase_S26"/>
    <property type="match status" value="1"/>
</dbReference>
<dbReference type="PANTHER" id="PTHR43390:SF1">
    <property type="entry name" value="CHLOROPLAST PROCESSING PEPTIDASE"/>
    <property type="match status" value="1"/>
</dbReference>
<dbReference type="InterPro" id="IPR000223">
    <property type="entry name" value="Pept_S26A_signal_pept_1"/>
</dbReference>
<reference evidence="9 10" key="1">
    <citation type="submission" date="2018-08" db="EMBL/GenBank/DDBJ databases">
        <title>A genome reference for cultivated species of the human gut microbiota.</title>
        <authorList>
            <person name="Zou Y."/>
            <person name="Xue W."/>
            <person name="Luo G."/>
        </authorList>
    </citation>
    <scope>NUCLEOTIDE SEQUENCE [LARGE SCALE GENOMIC DNA]</scope>
    <source>
        <strain evidence="9 10">AF22-21</strain>
    </source>
</reference>
<dbReference type="InterPro" id="IPR019758">
    <property type="entry name" value="Pept_S26A_signal_pept_1_CS"/>
</dbReference>
<dbReference type="GO" id="GO:0009003">
    <property type="term" value="F:signal peptidase activity"/>
    <property type="evidence" value="ECO:0007669"/>
    <property type="project" value="UniProtKB-EC"/>
</dbReference>
<comment type="subcellular location">
    <subcellularLocation>
        <location evidence="2">Cell membrane</location>
        <topology evidence="2">Single-pass type II membrane protein</topology>
    </subcellularLocation>
    <subcellularLocation>
        <location evidence="7">Membrane</location>
        <topology evidence="7">Single-pass type II membrane protein</topology>
    </subcellularLocation>
</comment>
<comment type="similarity">
    <text evidence="3 7">Belongs to the peptidase S26 family.</text>
</comment>
<dbReference type="EC" id="3.4.21.89" evidence="4 7"/>
<dbReference type="PROSITE" id="PS00761">
    <property type="entry name" value="SPASE_I_3"/>
    <property type="match status" value="1"/>
</dbReference>
<accession>A0A3R6ASH0</accession>
<dbReference type="EMBL" id="QRVK01000006">
    <property type="protein sequence ID" value="RGS43476.1"/>
    <property type="molecule type" value="Genomic_DNA"/>
</dbReference>